<dbReference type="Pfam" id="PF04909">
    <property type="entry name" value="Amidohydro_2"/>
    <property type="match status" value="1"/>
</dbReference>
<gene>
    <name evidence="4" type="ORF">IDF66_04820</name>
</gene>
<protein>
    <submittedName>
        <fullName evidence="4">Amidohydrolase</fullName>
    </submittedName>
</protein>
<dbReference type="PANTHER" id="PTHR21240">
    <property type="entry name" value="2-AMINO-3-CARBOXYLMUCONATE-6-SEMIALDEHYDE DECARBOXYLASE"/>
    <property type="match status" value="1"/>
</dbReference>
<evidence type="ECO:0000259" key="3">
    <source>
        <dbReference type="Pfam" id="PF04909"/>
    </source>
</evidence>
<organism evidence="4 5">
    <name type="scientific">Gordonia hankookensis</name>
    <dbReference type="NCBI Taxonomy" id="589403"/>
    <lineage>
        <taxon>Bacteria</taxon>
        <taxon>Bacillati</taxon>
        <taxon>Actinomycetota</taxon>
        <taxon>Actinomycetes</taxon>
        <taxon>Mycobacteriales</taxon>
        <taxon>Gordoniaceae</taxon>
        <taxon>Gordonia</taxon>
    </lineage>
</organism>
<dbReference type="InterPro" id="IPR032465">
    <property type="entry name" value="ACMSD"/>
</dbReference>
<evidence type="ECO:0000256" key="1">
    <source>
        <dbReference type="ARBA" id="ARBA00023239"/>
    </source>
</evidence>
<evidence type="ECO:0000256" key="2">
    <source>
        <dbReference type="SAM" id="MobiDB-lite"/>
    </source>
</evidence>
<proteinExistence type="predicted"/>
<dbReference type="InterPro" id="IPR006680">
    <property type="entry name" value="Amidohydro-rel"/>
</dbReference>
<dbReference type="Gene3D" id="3.20.20.140">
    <property type="entry name" value="Metal-dependent hydrolases"/>
    <property type="match status" value="1"/>
</dbReference>
<comment type="caution">
    <text evidence="4">The sequence shown here is derived from an EMBL/GenBank/DDBJ whole genome shotgun (WGS) entry which is preliminary data.</text>
</comment>
<dbReference type="SUPFAM" id="SSF51556">
    <property type="entry name" value="Metallo-dependent hydrolases"/>
    <property type="match status" value="1"/>
</dbReference>
<keyword evidence="1" id="KW-0456">Lyase</keyword>
<accession>A0ABR7WAW7</accession>
<feature type="region of interest" description="Disordered" evidence="2">
    <location>
        <begin position="1"/>
        <end position="20"/>
    </location>
</feature>
<dbReference type="RefSeq" id="WP_190265881.1">
    <property type="nucleotide sequence ID" value="NZ_BAABAD010000003.1"/>
</dbReference>
<evidence type="ECO:0000313" key="4">
    <source>
        <dbReference type="EMBL" id="MBD1318899.1"/>
    </source>
</evidence>
<reference evidence="4 5" key="1">
    <citation type="submission" date="2020-09" db="EMBL/GenBank/DDBJ databases">
        <title>Novel species in genus Gordonia.</title>
        <authorList>
            <person name="Zhang G."/>
        </authorList>
    </citation>
    <scope>NUCLEOTIDE SEQUENCE [LARGE SCALE GENOMIC DNA]</scope>
    <source>
        <strain evidence="4 5">ON-33</strain>
    </source>
</reference>
<evidence type="ECO:0000313" key="5">
    <source>
        <dbReference type="Proteomes" id="UP000602395"/>
    </source>
</evidence>
<sequence length="312" mass="34556">MNSAVPDRPASAAESLPEPFSSAETQRLRDAWQHLGVPGLIDVHTHFMPKPVMDKVWAYFDSAGPLIGREWPIAYRADEDVRVATLQDFGVRAYSSLVYPHKPDMAEWLNGWAADFAAHHPDCLQTATFYPEESAPAYVSKAIQHGARVFKCHIQVGDFSPLDSLLDGVWAQIADSQVPVIIHCGSGPAPGTHTGPDPIAALLHRFPSLPLIIAHMGTPEYVEFLDLAERYPEVRFDTTMSFTDFSEEGAPFPKSELPRLRDLGDRIMFGSDFPNIPYPYTHALEAVARLDLGDDWLRGVLYENAAELFGVG</sequence>
<keyword evidence="5" id="KW-1185">Reference proteome</keyword>
<feature type="domain" description="Amidohydrolase-related" evidence="3">
    <location>
        <begin position="41"/>
        <end position="310"/>
    </location>
</feature>
<dbReference type="CDD" id="cd01292">
    <property type="entry name" value="metallo-dependent_hydrolases"/>
    <property type="match status" value="1"/>
</dbReference>
<dbReference type="PANTHER" id="PTHR21240:SF28">
    <property type="entry name" value="ISO-OROTATE DECARBOXYLASE (EUROFUNG)"/>
    <property type="match status" value="1"/>
</dbReference>
<dbReference type="InterPro" id="IPR032466">
    <property type="entry name" value="Metal_Hydrolase"/>
</dbReference>
<name>A0ABR7WAW7_9ACTN</name>
<dbReference type="Proteomes" id="UP000602395">
    <property type="component" value="Unassembled WGS sequence"/>
</dbReference>
<dbReference type="EMBL" id="JACWMS010000001">
    <property type="protein sequence ID" value="MBD1318899.1"/>
    <property type="molecule type" value="Genomic_DNA"/>
</dbReference>